<keyword evidence="2" id="KW-1185">Reference proteome</keyword>
<dbReference type="Proteomes" id="UP000030647">
    <property type="component" value="Unassembled WGS sequence"/>
</dbReference>
<sequence>MPKSPDPVKTSLQSVLVHAGISKRRLRFVHDAGHVFILIAIHHDDAWAKDNVTIMQAVLNQIGTLGLKFSFSPVLTPRGKVVSLQIALADDEYQKWTDF</sequence>
<dbReference type="AlphaFoldDB" id="U4TQ89"/>
<reference evidence="2" key="1">
    <citation type="journal article" date="2013" name="Genome Announc.">
        <title>Whole-Genome Sequencing of Lactobacillus shenzhenensis Strain LY-73T.</title>
        <authorList>
            <person name="Lin Z."/>
            <person name="Liu Z."/>
            <person name="Yang R."/>
            <person name="Zou Y."/>
            <person name="Wan D."/>
            <person name="Chen J."/>
            <person name="Guo M."/>
            <person name="Zhao J."/>
            <person name="Fang C."/>
            <person name="Yang R."/>
            <person name="Liu F."/>
        </authorList>
    </citation>
    <scope>NUCLEOTIDE SEQUENCE [LARGE SCALE GENOMIC DNA]</scope>
    <source>
        <strain evidence="2">LY-73</strain>
    </source>
</reference>
<gene>
    <name evidence="1" type="ORF">L248_1601</name>
</gene>
<proteinExistence type="predicted"/>
<evidence type="ECO:0000313" key="1">
    <source>
        <dbReference type="EMBL" id="ERL64068.1"/>
    </source>
</evidence>
<evidence type="ECO:0000313" key="2">
    <source>
        <dbReference type="Proteomes" id="UP000030647"/>
    </source>
</evidence>
<accession>U4TQ89</accession>
<dbReference type="HOGENOM" id="CLU_2316790_0_0_9"/>
<protein>
    <submittedName>
        <fullName evidence="1">Uncharacterized protein</fullName>
    </submittedName>
</protein>
<dbReference type="RefSeq" id="WP_022530608.1">
    <property type="nucleotide sequence ID" value="NZ_KI271605.1"/>
</dbReference>
<organism evidence="1 2">
    <name type="scientific">Schleiferilactobacillus shenzhenensis LY-73</name>
    <dbReference type="NCBI Taxonomy" id="1231336"/>
    <lineage>
        <taxon>Bacteria</taxon>
        <taxon>Bacillati</taxon>
        <taxon>Bacillota</taxon>
        <taxon>Bacilli</taxon>
        <taxon>Lactobacillales</taxon>
        <taxon>Lactobacillaceae</taxon>
        <taxon>Schleiferilactobacillus</taxon>
    </lineage>
</organism>
<dbReference type="STRING" id="1231336.L248_1601"/>
<name>U4TQ89_9LACO</name>
<dbReference type="EMBL" id="KI271605">
    <property type="protein sequence ID" value="ERL64068.1"/>
    <property type="molecule type" value="Genomic_DNA"/>
</dbReference>